<organism evidence="4 5">
    <name type="scientific">Claviceps arundinis</name>
    <dbReference type="NCBI Taxonomy" id="1623583"/>
    <lineage>
        <taxon>Eukaryota</taxon>
        <taxon>Fungi</taxon>
        <taxon>Dikarya</taxon>
        <taxon>Ascomycota</taxon>
        <taxon>Pezizomycotina</taxon>
        <taxon>Sordariomycetes</taxon>
        <taxon>Hypocreomycetidae</taxon>
        <taxon>Hypocreales</taxon>
        <taxon>Clavicipitaceae</taxon>
        <taxon>Claviceps</taxon>
    </lineage>
</organism>
<name>A0A9P7MVT7_9HYPO</name>
<accession>A0A9P7MVT7</accession>
<evidence type="ECO:0000259" key="3">
    <source>
        <dbReference type="Pfam" id="PF24086"/>
    </source>
</evidence>
<feature type="region of interest" description="Disordered" evidence="1">
    <location>
        <begin position="29"/>
        <end position="57"/>
    </location>
</feature>
<sequence>MRASLSFGAIVASRLLHAAAQATYSDEVANGHSAGPQQSPQGTVTTGGGISSGPNGQVCSMQDTTTLFVTVYPTTPNPNGEGSSAEATGPDGTVYTTVYPTRTIEVSPVNSASGDNPSAQVFTTLTVTDLWVGSSASVSSPASPVSGSDSSLTATGSVSDGASTAAPTTYESAISPSESKPVESTSAVDAVGTNAGATNSVVYASGNQPVESTSAVDAVGTSAGTTNSAVTYSASDNVITATGTQGTANANGDGEIFTTVTDTVVEWATGSDGPSPVTVLSAHTMTVAPSGAQATSGSSPLITCWTVTGSDGKETVVESTVVTNQDNSGIQNPTTAATVTSGSLDAQSVTSNLPQQTPVTTITAGGSVPVYTGTGMTTATVITILGSDGVPTVVHSTWVPQTGPVTAAASGVLPAESTISTQEAQGHGVTSQTTYTVVGPDGRPTVVESILVIPVSVVLATELPQNLPNGITVQATPSSAPETLVSGLEVPGATVTCSSYTLLGSDGKLTVVETTYLVSGPTGTSGVSGISPGVVTGIPSQITAGPSQVVPPQVSPQALTTCITYTVIGTDGLSTVVESTIAMPSSNLVPTGSVFELPSAVSPTLTNALPQGTQLNPQGGQPIVTCITVDIVGPDGIVTPVVETIVLTAPASVQVSAALPAATIGLPSVVSQILSDLPQGVTPSSTAAIPMTTTLTIPVVGSDGVTSSLVQTVVYNFPDPSSGFHPFTAGEAPGTGSPISSSLQVYGSGVSPVLTALPPPPPVVLTATSGMLPAGTNVVPSVPVLTVVTGLDGMTGLSVVTAIPATAYNNPANSGVNGLPASELSAASLNPNNYAFSQQAAATAVLPQTSTWVNVIPEPTTTRTLKFPLTTLTTVFVPAKASVANRGVLRRARQAILSPCLYSHMLTGFQRISLACGMEQYNCGCCPAPATERHSPPKPATRSQHLVQRACASSNSSGASYECLSFGSRHVPGYVQSWQPHFERFLISPLLPQAVQGYMPSSGSQLVEFVPPALTSQQSSDTAEIGVGPNAPNPCFRFNLYGANLGCAARAAEQWCEFHISAYTYNQAAANEMSIAWSEVKRVPACPSFPNAPCPLTPVALDGYQNITSVLIEVRVGLDLRTWWADDFSYGWTDNSCAAAQCREATAPQHVKREVVESAVRRGVWSWTPAGLRKLDDESVRGSAA</sequence>
<comment type="caution">
    <text evidence="4">The sequence shown here is derived from an EMBL/GenBank/DDBJ whole genome shotgun (WGS) entry which is preliminary data.</text>
</comment>
<gene>
    <name evidence="4" type="ORF">E4U56_007593</name>
</gene>
<dbReference type="InterPro" id="IPR055795">
    <property type="entry name" value="DUF7371"/>
</dbReference>
<dbReference type="Pfam" id="PF24086">
    <property type="entry name" value="DUF7371"/>
    <property type="match status" value="1"/>
</dbReference>
<dbReference type="OrthoDB" id="5385013at2759"/>
<evidence type="ECO:0000313" key="4">
    <source>
        <dbReference type="EMBL" id="KAG5970534.1"/>
    </source>
</evidence>
<feature type="region of interest" description="Disordered" evidence="1">
    <location>
        <begin position="135"/>
        <end position="187"/>
    </location>
</feature>
<keyword evidence="2" id="KW-0732">Signal</keyword>
<dbReference type="EMBL" id="SRPS01000075">
    <property type="protein sequence ID" value="KAG5970534.1"/>
    <property type="molecule type" value="Genomic_DNA"/>
</dbReference>
<feature type="region of interest" description="Disordered" evidence="1">
    <location>
        <begin position="71"/>
        <end position="94"/>
    </location>
</feature>
<proteinExistence type="predicted"/>
<reference evidence="4" key="1">
    <citation type="journal article" date="2020" name="bioRxiv">
        <title>Whole genome comparisons of ergot fungi reveals the divergence and evolution of species within the genus Claviceps are the result of varying mechanisms driving genome evolution and host range expansion.</title>
        <authorList>
            <person name="Wyka S.A."/>
            <person name="Mondo S.J."/>
            <person name="Liu M."/>
            <person name="Dettman J."/>
            <person name="Nalam V."/>
            <person name="Broders K.D."/>
        </authorList>
    </citation>
    <scope>NUCLEOTIDE SEQUENCE</scope>
    <source>
        <strain evidence="4">CCC 1102</strain>
    </source>
</reference>
<evidence type="ECO:0000256" key="2">
    <source>
        <dbReference type="SAM" id="SignalP"/>
    </source>
</evidence>
<feature type="signal peptide" evidence="2">
    <location>
        <begin position="1"/>
        <end position="20"/>
    </location>
</feature>
<evidence type="ECO:0000313" key="5">
    <source>
        <dbReference type="Proteomes" id="UP000784919"/>
    </source>
</evidence>
<feature type="compositionally biased region" description="Polar residues" evidence="1">
    <location>
        <begin position="152"/>
        <end position="187"/>
    </location>
</feature>
<dbReference type="Proteomes" id="UP000784919">
    <property type="component" value="Unassembled WGS sequence"/>
</dbReference>
<feature type="compositionally biased region" description="Polar residues" evidence="1">
    <location>
        <begin position="77"/>
        <end position="86"/>
    </location>
</feature>
<feature type="domain" description="DUF7371" evidence="3">
    <location>
        <begin position="991"/>
        <end position="1143"/>
    </location>
</feature>
<protein>
    <recommendedName>
        <fullName evidence="3">DUF7371 domain-containing protein</fullName>
    </recommendedName>
</protein>
<dbReference type="AlphaFoldDB" id="A0A9P7MVT7"/>
<feature type="chain" id="PRO_5040260391" description="DUF7371 domain-containing protein" evidence="2">
    <location>
        <begin position="21"/>
        <end position="1185"/>
    </location>
</feature>
<feature type="compositionally biased region" description="Low complexity" evidence="1">
    <location>
        <begin position="135"/>
        <end position="151"/>
    </location>
</feature>
<evidence type="ECO:0000256" key="1">
    <source>
        <dbReference type="SAM" id="MobiDB-lite"/>
    </source>
</evidence>